<comment type="caution">
    <text evidence="1">The sequence shown here is derived from an EMBL/GenBank/DDBJ whole genome shotgun (WGS) entry which is preliminary data.</text>
</comment>
<dbReference type="PANTHER" id="PTHR38813:SF1">
    <property type="entry name" value="TOXIN RELE1-RELATED"/>
    <property type="match status" value="1"/>
</dbReference>
<organism evidence="1 2">
    <name type="scientific">Pedobacter agri</name>
    <dbReference type="NCBI Taxonomy" id="454586"/>
    <lineage>
        <taxon>Bacteria</taxon>
        <taxon>Pseudomonadati</taxon>
        <taxon>Bacteroidota</taxon>
        <taxon>Sphingobacteriia</taxon>
        <taxon>Sphingobacteriales</taxon>
        <taxon>Sphingobacteriaceae</taxon>
        <taxon>Pedobacter</taxon>
    </lineage>
</organism>
<keyword evidence="2" id="KW-1185">Reference proteome</keyword>
<evidence type="ECO:0000313" key="2">
    <source>
        <dbReference type="Proteomes" id="UP001142592"/>
    </source>
</evidence>
<dbReference type="InterPro" id="IPR052747">
    <property type="entry name" value="TA_system_RelE_toxin"/>
</dbReference>
<name>A0A9X3DAF8_9SPHI</name>
<dbReference type="PANTHER" id="PTHR38813">
    <property type="match status" value="1"/>
</dbReference>
<dbReference type="RefSeq" id="WP_010601103.1">
    <property type="nucleotide sequence ID" value="NZ_JAPJUH010000001.1"/>
</dbReference>
<dbReference type="InterPro" id="IPR035093">
    <property type="entry name" value="RelE/ParE_toxin_dom_sf"/>
</dbReference>
<dbReference type="SUPFAM" id="SSF143011">
    <property type="entry name" value="RelE-like"/>
    <property type="match status" value="1"/>
</dbReference>
<sequence length="88" mass="10640">MEIIILRSFLNDIKKLTDKKLKDKIKDFVIEIENAESLEEFVNIKKMKGFSTAYRWRVGDYRLGFYKNENTIELARFVKRNDIYKIFP</sequence>
<dbReference type="AlphaFoldDB" id="A0A9X3DAF8"/>
<protein>
    <submittedName>
        <fullName evidence="1">Plasmid stabilization protein</fullName>
    </submittedName>
</protein>
<evidence type="ECO:0000313" key="1">
    <source>
        <dbReference type="EMBL" id="MCX3263722.1"/>
    </source>
</evidence>
<reference evidence="1" key="1">
    <citation type="submission" date="2022-11" db="EMBL/GenBank/DDBJ databases">
        <authorList>
            <person name="Graham C."/>
            <person name="Newman J.D."/>
        </authorList>
    </citation>
    <scope>NUCLEOTIDE SEQUENCE</scope>
    <source>
        <strain evidence="1">DSM 19486</strain>
    </source>
</reference>
<gene>
    <name evidence="1" type="ORF">OQZ29_03140</name>
</gene>
<dbReference type="Gene3D" id="3.30.2310.20">
    <property type="entry name" value="RelE-like"/>
    <property type="match status" value="1"/>
</dbReference>
<proteinExistence type="predicted"/>
<dbReference type="EMBL" id="JAPJUH010000001">
    <property type="protein sequence ID" value="MCX3263722.1"/>
    <property type="molecule type" value="Genomic_DNA"/>
</dbReference>
<accession>A0A9X3DAF8</accession>
<dbReference type="Proteomes" id="UP001142592">
    <property type="component" value="Unassembled WGS sequence"/>
</dbReference>